<dbReference type="EMBL" id="EF089398">
    <property type="protein sequence ID" value="ABL97620.1"/>
    <property type="molecule type" value="Genomic_DNA"/>
</dbReference>
<comment type="function">
    <text evidence="8">Reversible hydration of carbon dioxide.</text>
</comment>
<evidence type="ECO:0000256" key="2">
    <source>
        <dbReference type="ARBA" id="ARBA00012925"/>
    </source>
</evidence>
<dbReference type="EC" id="4.2.1.1" evidence="2 8"/>
<evidence type="ECO:0000256" key="4">
    <source>
        <dbReference type="ARBA" id="ARBA00022833"/>
    </source>
</evidence>
<dbReference type="InterPro" id="IPR015892">
    <property type="entry name" value="Carbonic_anhydrase_CS"/>
</dbReference>
<dbReference type="PROSITE" id="PS00705">
    <property type="entry name" value="PROK_CO2_ANHYDRASE_2"/>
    <property type="match status" value="1"/>
</dbReference>
<dbReference type="GO" id="GO:0004089">
    <property type="term" value="F:carbonate dehydratase activity"/>
    <property type="evidence" value="ECO:0007669"/>
    <property type="project" value="UniProtKB-UniRule"/>
</dbReference>
<dbReference type="Pfam" id="PF00484">
    <property type="entry name" value="Pro_CA"/>
    <property type="match status" value="1"/>
</dbReference>
<dbReference type="CDD" id="cd00884">
    <property type="entry name" value="beta_CA_cladeB"/>
    <property type="match status" value="1"/>
</dbReference>
<evidence type="ECO:0000256" key="3">
    <source>
        <dbReference type="ARBA" id="ARBA00022723"/>
    </source>
</evidence>
<feature type="binding site" evidence="7">
    <location>
        <position position="48"/>
    </location>
    <ligand>
        <name>Zn(2+)</name>
        <dbReference type="ChEBI" id="CHEBI:29105"/>
    </ligand>
</feature>
<evidence type="ECO:0000256" key="8">
    <source>
        <dbReference type="RuleBase" id="RU003956"/>
    </source>
</evidence>
<dbReference type="Gene3D" id="3.40.1050.10">
    <property type="entry name" value="Carbonic anhydrase"/>
    <property type="match status" value="1"/>
</dbReference>
<evidence type="ECO:0000313" key="9">
    <source>
        <dbReference type="EMBL" id="ABL97620.1"/>
    </source>
</evidence>
<accession>A4GHQ9</accession>
<keyword evidence="4 7" id="KW-0862">Zinc</keyword>
<dbReference type="SUPFAM" id="SSF53056">
    <property type="entry name" value="beta-carbonic anhydrase, cab"/>
    <property type="match status" value="1"/>
</dbReference>
<keyword evidence="3 7" id="KW-0479">Metal-binding</keyword>
<name>A4GHQ9_9BACT</name>
<gene>
    <name evidence="9" type="ORF">MBMO_EB0-39F01.0031</name>
</gene>
<dbReference type="GO" id="GO:0015976">
    <property type="term" value="P:carbon utilization"/>
    <property type="evidence" value="ECO:0007669"/>
    <property type="project" value="InterPro"/>
</dbReference>
<feature type="binding site" evidence="7">
    <location>
        <position position="109"/>
    </location>
    <ligand>
        <name>Zn(2+)</name>
        <dbReference type="ChEBI" id="CHEBI:29105"/>
    </ligand>
</feature>
<evidence type="ECO:0000256" key="7">
    <source>
        <dbReference type="PIRSR" id="PIRSR601765-1"/>
    </source>
</evidence>
<comment type="cofactor">
    <cofactor evidence="7">
        <name>Zn(2+)</name>
        <dbReference type="ChEBI" id="CHEBI:29105"/>
    </cofactor>
    <text evidence="7">Binds 1 zinc ion per subunit.</text>
</comment>
<comment type="catalytic activity">
    <reaction evidence="6 8">
        <text>hydrogencarbonate + H(+) = CO2 + H2O</text>
        <dbReference type="Rhea" id="RHEA:10748"/>
        <dbReference type="ChEBI" id="CHEBI:15377"/>
        <dbReference type="ChEBI" id="CHEBI:15378"/>
        <dbReference type="ChEBI" id="CHEBI:16526"/>
        <dbReference type="ChEBI" id="CHEBI:17544"/>
        <dbReference type="EC" id="4.2.1.1"/>
    </reaction>
</comment>
<sequence>MTNPASPLPSSLISRYHGWRATSFQENKAWYARLAEGGQHPRTMIISCCDSRVHATTIFGADTGDFFIHRNIANLVPPYAPNEDYHGTSAAVEYAVTALGVTNLIVMGHSLCGGIQGCHDMCSGKAPELEKKTSFVGRWMDILRPTYEKVAKEGGTDEEQVKRLEHEGVLTSIENLMSFPFVSERVNAEELALHAVILDISDGTLEQFDQSLNCFIPI</sequence>
<dbReference type="InterPro" id="IPR045066">
    <property type="entry name" value="Beta_CA_cladeB"/>
</dbReference>
<dbReference type="GO" id="GO:0008270">
    <property type="term" value="F:zinc ion binding"/>
    <property type="evidence" value="ECO:0007669"/>
    <property type="project" value="UniProtKB-UniRule"/>
</dbReference>
<comment type="similarity">
    <text evidence="1 8">Belongs to the beta-class carbonic anhydrase family.</text>
</comment>
<dbReference type="InterPro" id="IPR001765">
    <property type="entry name" value="Carbonic_anhydrase"/>
</dbReference>
<reference evidence="9" key="1">
    <citation type="journal article" date="2007" name="Environ. Microbiol.">
        <title>Proteorhodopsin photosystem gene clusters exhibit co-evolutionary trends and shared ancestry among diverse marine microbial phyla.</title>
        <authorList>
            <person name="McCarren J."/>
            <person name="Delong E.F."/>
        </authorList>
    </citation>
    <scope>NUCLEOTIDE SEQUENCE</scope>
</reference>
<dbReference type="InterPro" id="IPR036874">
    <property type="entry name" value="Carbonic_anhydrase_sf"/>
</dbReference>
<organism evidence="9">
    <name type="scientific">uncultured marine bacterium EB0_39F01</name>
    <dbReference type="NCBI Taxonomy" id="415436"/>
    <lineage>
        <taxon>Bacteria</taxon>
        <taxon>environmental samples</taxon>
    </lineage>
</organism>
<evidence type="ECO:0000256" key="1">
    <source>
        <dbReference type="ARBA" id="ARBA00006217"/>
    </source>
</evidence>
<evidence type="ECO:0000256" key="5">
    <source>
        <dbReference type="ARBA" id="ARBA00023239"/>
    </source>
</evidence>
<dbReference type="PANTHER" id="PTHR11002:SF76">
    <property type="entry name" value="CARBONIC ANHYDRASE"/>
    <property type="match status" value="1"/>
</dbReference>
<feature type="binding site" evidence="7">
    <location>
        <position position="112"/>
    </location>
    <ligand>
        <name>Zn(2+)</name>
        <dbReference type="ChEBI" id="CHEBI:29105"/>
    </ligand>
</feature>
<protein>
    <recommendedName>
        <fullName evidence="2 8">Carbonic anhydrase</fullName>
        <ecNumber evidence="2 8">4.2.1.1</ecNumber>
    </recommendedName>
    <alternativeName>
        <fullName evidence="8">Carbonate dehydratase</fullName>
    </alternativeName>
</protein>
<keyword evidence="5 8" id="KW-0456">Lyase</keyword>
<dbReference type="SMART" id="SM00947">
    <property type="entry name" value="Pro_CA"/>
    <property type="match status" value="1"/>
</dbReference>
<proteinExistence type="inferred from homology"/>
<dbReference type="AlphaFoldDB" id="A4GHQ9"/>
<dbReference type="PANTHER" id="PTHR11002">
    <property type="entry name" value="CARBONIC ANHYDRASE"/>
    <property type="match status" value="1"/>
</dbReference>
<evidence type="ECO:0000256" key="6">
    <source>
        <dbReference type="ARBA" id="ARBA00048348"/>
    </source>
</evidence>
<feature type="binding site" evidence="7">
    <location>
        <position position="50"/>
    </location>
    <ligand>
        <name>Zn(2+)</name>
        <dbReference type="ChEBI" id="CHEBI:29105"/>
    </ligand>
</feature>